<sequence>LIICSDTLRNENTRRDYNIWLREQLLREDQGIIGQQIVIDNTVERIEEFCR</sequence>
<proteinExistence type="predicted"/>
<accession>A0A0R3R3G1</accession>
<dbReference type="AlphaFoldDB" id="A0A0R3R3G1"/>
<dbReference type="STRING" id="42155.A0A0R3R3G1"/>
<name>A0A0R3R3G1_9BILA</name>
<organism evidence="1">
    <name type="scientific">Brugia timori</name>
    <dbReference type="NCBI Taxonomy" id="42155"/>
    <lineage>
        <taxon>Eukaryota</taxon>
        <taxon>Metazoa</taxon>
        <taxon>Ecdysozoa</taxon>
        <taxon>Nematoda</taxon>
        <taxon>Chromadorea</taxon>
        <taxon>Rhabditida</taxon>
        <taxon>Spirurina</taxon>
        <taxon>Spiruromorpha</taxon>
        <taxon>Filarioidea</taxon>
        <taxon>Onchocercidae</taxon>
        <taxon>Brugia</taxon>
    </lineage>
</organism>
<reference evidence="1" key="1">
    <citation type="submission" date="2017-02" db="UniProtKB">
        <authorList>
            <consortium name="WormBaseParasite"/>
        </authorList>
    </citation>
    <scope>IDENTIFICATION</scope>
</reference>
<dbReference type="WBParaSite" id="BTMF_0001455101-mRNA-1">
    <property type="protein sequence ID" value="BTMF_0001455101-mRNA-1"/>
    <property type="gene ID" value="BTMF_0001455101"/>
</dbReference>
<evidence type="ECO:0000313" key="1">
    <source>
        <dbReference type="WBParaSite" id="BTMF_0001455101-mRNA-1"/>
    </source>
</evidence>
<protein>
    <submittedName>
        <fullName evidence="1">Type II toxin-antitoxin system ParD family antitoxin</fullName>
    </submittedName>
</protein>